<dbReference type="InterPro" id="IPR025245">
    <property type="entry name" value="DUF4197"/>
</dbReference>
<reference evidence="3" key="1">
    <citation type="submission" date="2019-04" db="EMBL/GenBank/DDBJ databases">
        <title>Complete genome sequence of Sphingomonas sp. W1-2-3.</title>
        <authorList>
            <person name="Im W.T."/>
        </authorList>
    </citation>
    <scope>NUCLEOTIDE SEQUENCE [LARGE SCALE GENOMIC DNA]</scope>
    <source>
        <strain evidence="3">W1-2-3</strain>
    </source>
</reference>
<proteinExistence type="predicted"/>
<dbReference type="AlphaFoldDB" id="A0A4D7C7Q0"/>
<name>A0A4D7C7Q0_9SPHN</name>
<evidence type="ECO:0000313" key="3">
    <source>
        <dbReference type="Proteomes" id="UP000298714"/>
    </source>
</evidence>
<dbReference type="KEGG" id="hgn:E6W36_13430"/>
<protein>
    <submittedName>
        <fullName evidence="2">DUF4197 domain-containing protein</fullName>
    </submittedName>
</protein>
<evidence type="ECO:0000313" key="2">
    <source>
        <dbReference type="EMBL" id="QCI80140.1"/>
    </source>
</evidence>
<dbReference type="Proteomes" id="UP000298714">
    <property type="component" value="Chromosome"/>
</dbReference>
<organism evidence="2 3">
    <name type="scientific">Hankyongella ginsenosidimutans</name>
    <dbReference type="NCBI Taxonomy" id="1763828"/>
    <lineage>
        <taxon>Bacteria</taxon>
        <taxon>Pseudomonadati</taxon>
        <taxon>Pseudomonadota</taxon>
        <taxon>Alphaproteobacteria</taxon>
        <taxon>Sphingomonadales</taxon>
        <taxon>Sphingomonadaceae</taxon>
        <taxon>Hankyongella</taxon>
    </lineage>
</organism>
<keyword evidence="3" id="KW-1185">Reference proteome</keyword>
<dbReference type="EMBL" id="CP039704">
    <property type="protein sequence ID" value="QCI80140.1"/>
    <property type="molecule type" value="Genomic_DNA"/>
</dbReference>
<gene>
    <name evidence="2" type="ORF">E6W36_13430</name>
</gene>
<evidence type="ECO:0000256" key="1">
    <source>
        <dbReference type="SAM" id="MobiDB-lite"/>
    </source>
</evidence>
<accession>A0A4D7C7Q0</accession>
<dbReference type="Pfam" id="PF13852">
    <property type="entry name" value="DUF4197"/>
    <property type="match status" value="1"/>
</dbReference>
<sequence length="263" mass="28620">MPTGYAPATSWRKAARRSAPTPWATPLSPVSACRSRHAPPRLPLILRRPAGHRLRHRAGQPDSAALVRRLLTLSTENAFKRIVGIDGVTGEFAAELKLGQLLTSVVGQASSDTVLSMLRSIGLFKAAQSMLSQAAAFTTRQLAPFVRKRIDQIDIQDAAALLRDGDDSATRYLERSINQDLAQQIKPLVIDFVRKAQQTEDISQFTAFLGERLSTTFATIIAEKMTGALGGALFNAIAREEKALRANPARILDTALAKALARR</sequence>
<feature type="region of interest" description="Disordered" evidence="1">
    <location>
        <begin position="1"/>
        <end position="25"/>
    </location>
</feature>